<dbReference type="Gene3D" id="2.40.300.10">
    <property type="entry name" value="Head decoration protein D"/>
    <property type="match status" value="1"/>
</dbReference>
<dbReference type="Pfam" id="PF02924">
    <property type="entry name" value="HDPD"/>
    <property type="match status" value="1"/>
</dbReference>
<name>A0A8S5NKP4_9CAUD</name>
<accession>A0A8S5NKP4</accession>
<protein>
    <submittedName>
        <fullName evidence="1">Head decoration protein</fullName>
    </submittedName>
</protein>
<reference evidence="1" key="1">
    <citation type="journal article" date="2021" name="Proc. Natl. Acad. Sci. U.S.A.">
        <title>A Catalog of Tens of Thousands of Viruses from Human Metagenomes Reveals Hidden Associations with Chronic Diseases.</title>
        <authorList>
            <person name="Tisza M.J."/>
            <person name="Buck C.B."/>
        </authorList>
    </citation>
    <scope>NUCLEOTIDE SEQUENCE</scope>
    <source>
        <strain evidence="1">CtrKX6</strain>
    </source>
</reference>
<organism evidence="1">
    <name type="scientific">Siphoviridae sp. ctrKX6</name>
    <dbReference type="NCBI Taxonomy" id="2826476"/>
    <lineage>
        <taxon>Viruses</taxon>
        <taxon>Duplodnaviria</taxon>
        <taxon>Heunggongvirae</taxon>
        <taxon>Uroviricota</taxon>
        <taxon>Caudoviricetes</taxon>
    </lineage>
</organism>
<evidence type="ECO:0000313" key="1">
    <source>
        <dbReference type="EMBL" id="DAD94643.1"/>
    </source>
</evidence>
<sequence length="116" mass="11985">MTVQGFMDQGSTTADTLLAGEFPRVSELATITGGSYTRGTVLKASDDALTICGASDTPEAILAEAVDATSEDKQAVVYLTGEFNSAALTVASGASADGLKTKLRAKNIFIKTNQAY</sequence>
<dbReference type="EMBL" id="BK015179">
    <property type="protein sequence ID" value="DAD94643.1"/>
    <property type="molecule type" value="Genomic_DNA"/>
</dbReference>
<proteinExistence type="predicted"/>
<dbReference type="InterPro" id="IPR004195">
    <property type="entry name" value="Head_decoration_D"/>
</dbReference>